<dbReference type="Pfam" id="PF01494">
    <property type="entry name" value="FAD_binding_3"/>
    <property type="match status" value="1"/>
</dbReference>
<comment type="caution">
    <text evidence="7">The sequence shown here is derived from an EMBL/GenBank/DDBJ whole genome shotgun (WGS) entry which is preliminary data.</text>
</comment>
<name>A0A8H6RY01_MYCCL</name>
<dbReference type="InterPro" id="IPR036188">
    <property type="entry name" value="FAD/NAD-bd_sf"/>
</dbReference>
<comment type="similarity">
    <text evidence="1">Belongs to the paxM FAD-dependent monooxygenase family.</text>
</comment>
<dbReference type="GO" id="GO:0004497">
    <property type="term" value="F:monooxygenase activity"/>
    <property type="evidence" value="ECO:0007669"/>
    <property type="project" value="UniProtKB-KW"/>
</dbReference>
<dbReference type="OrthoDB" id="1878542at2759"/>
<keyword evidence="3" id="KW-0274">FAD</keyword>
<protein>
    <submittedName>
        <fullName evidence="7">FAD-binding-3 domain-containing protein</fullName>
    </submittedName>
</protein>
<evidence type="ECO:0000256" key="3">
    <source>
        <dbReference type="ARBA" id="ARBA00022827"/>
    </source>
</evidence>
<reference evidence="7" key="1">
    <citation type="submission" date="2020-05" db="EMBL/GenBank/DDBJ databases">
        <title>Mycena genomes resolve the evolution of fungal bioluminescence.</title>
        <authorList>
            <person name="Tsai I.J."/>
        </authorList>
    </citation>
    <scope>NUCLEOTIDE SEQUENCE</scope>
    <source>
        <strain evidence="7">110903Hualien_Pintung</strain>
    </source>
</reference>
<dbReference type="PANTHER" id="PTHR13789">
    <property type="entry name" value="MONOOXYGENASE"/>
    <property type="match status" value="1"/>
</dbReference>
<dbReference type="PRINTS" id="PR00420">
    <property type="entry name" value="RNGMNOXGNASE"/>
</dbReference>
<dbReference type="FunFam" id="3.50.50.60:FF:000115">
    <property type="entry name" value="Salicylate hydroxylase, putative"/>
    <property type="match status" value="1"/>
</dbReference>
<keyword evidence="2" id="KW-0285">Flavoprotein</keyword>
<dbReference type="Proteomes" id="UP000613580">
    <property type="component" value="Unassembled WGS sequence"/>
</dbReference>
<evidence type="ECO:0000256" key="2">
    <source>
        <dbReference type="ARBA" id="ARBA00022630"/>
    </source>
</evidence>
<evidence type="ECO:0000256" key="4">
    <source>
        <dbReference type="ARBA" id="ARBA00023002"/>
    </source>
</evidence>
<evidence type="ECO:0000313" key="8">
    <source>
        <dbReference type="Proteomes" id="UP000613580"/>
    </source>
</evidence>
<sequence>MSDPAPLGPTLRIVIVGAGMSGLATALGLARSGFTQINVYETAKDLGFVGAGIQVAPNLARQFQRLGVWDDVATDAVDLEEADVRACATNEILASVKMTHIADRYGQPHRVAHRSALAKALYNGCKAAMPNITVHFNSAVLGVDFDETKLLVKQRGEEGDGHWVVADLILGADGIKSIVRKRMLAKHGEEDRAQETGQASYRVMLTREQMSSDRDLLAFLDSNASFRWIGPRRHVIAYPISNHTIFNISTTQPDINFAAAPTATYTTRADKSAMLAVYADFCDVVQRMLRMVPEGEVCEWKLLVQNPLRTWVDGNVALLGDASHPTLPHLGQGAAQAIEDGAVISWILSKLTDPADVNAGLRVYERLRKSRTEFLVSQAAVAGRALHLTDPEAQAARDEAFRQVANGGPNPDKWLDREVQDFVYGFDCIDDAEKKWEGMFAEEKAKK</sequence>
<keyword evidence="8" id="KW-1185">Reference proteome</keyword>
<evidence type="ECO:0000313" key="7">
    <source>
        <dbReference type="EMBL" id="KAF7289011.1"/>
    </source>
</evidence>
<dbReference type="InterPro" id="IPR050493">
    <property type="entry name" value="FAD-dep_Monooxygenase_BioMet"/>
</dbReference>
<dbReference type="GO" id="GO:0071949">
    <property type="term" value="F:FAD binding"/>
    <property type="evidence" value="ECO:0007669"/>
    <property type="project" value="InterPro"/>
</dbReference>
<gene>
    <name evidence="7" type="ORF">HMN09_01348800</name>
</gene>
<dbReference type="SUPFAM" id="SSF51905">
    <property type="entry name" value="FAD/NAD(P)-binding domain"/>
    <property type="match status" value="1"/>
</dbReference>
<evidence type="ECO:0000256" key="1">
    <source>
        <dbReference type="ARBA" id="ARBA00007992"/>
    </source>
</evidence>
<dbReference type="SUPFAM" id="SSF54373">
    <property type="entry name" value="FAD-linked reductases, C-terminal domain"/>
    <property type="match status" value="1"/>
</dbReference>
<dbReference type="PANTHER" id="PTHR13789:SF147">
    <property type="entry name" value="PUTATIVE (AFU_ORTHOLOGUE AFUA_2G01950)-RELATED"/>
    <property type="match status" value="1"/>
</dbReference>
<accession>A0A8H6RY01</accession>
<proteinExistence type="inferred from homology"/>
<dbReference type="AlphaFoldDB" id="A0A8H6RY01"/>
<dbReference type="EMBL" id="JACAZE010000030">
    <property type="protein sequence ID" value="KAF7289011.1"/>
    <property type="molecule type" value="Genomic_DNA"/>
</dbReference>
<evidence type="ECO:0000256" key="5">
    <source>
        <dbReference type="ARBA" id="ARBA00023033"/>
    </source>
</evidence>
<keyword evidence="5" id="KW-0503">Monooxygenase</keyword>
<feature type="domain" description="FAD-binding" evidence="6">
    <location>
        <begin position="12"/>
        <end position="377"/>
    </location>
</feature>
<keyword evidence="4" id="KW-0560">Oxidoreductase</keyword>
<organism evidence="7 8">
    <name type="scientific">Mycena chlorophos</name>
    <name type="common">Agaric fungus</name>
    <name type="synonym">Agaricus chlorophos</name>
    <dbReference type="NCBI Taxonomy" id="658473"/>
    <lineage>
        <taxon>Eukaryota</taxon>
        <taxon>Fungi</taxon>
        <taxon>Dikarya</taxon>
        <taxon>Basidiomycota</taxon>
        <taxon>Agaricomycotina</taxon>
        <taxon>Agaricomycetes</taxon>
        <taxon>Agaricomycetidae</taxon>
        <taxon>Agaricales</taxon>
        <taxon>Marasmiineae</taxon>
        <taxon>Mycenaceae</taxon>
        <taxon>Mycena</taxon>
    </lineage>
</organism>
<dbReference type="InterPro" id="IPR002938">
    <property type="entry name" value="FAD-bd"/>
</dbReference>
<evidence type="ECO:0000259" key="6">
    <source>
        <dbReference type="Pfam" id="PF01494"/>
    </source>
</evidence>
<dbReference type="Gene3D" id="3.50.50.60">
    <property type="entry name" value="FAD/NAD(P)-binding domain"/>
    <property type="match status" value="1"/>
</dbReference>